<dbReference type="Gene3D" id="2.60.450.10">
    <property type="entry name" value="Lipopolysaccharide (LPS) transport protein A like domain"/>
    <property type="match status" value="1"/>
</dbReference>
<evidence type="ECO:0000313" key="4">
    <source>
        <dbReference type="Proteomes" id="UP000245368"/>
    </source>
</evidence>
<proteinExistence type="predicted"/>
<dbReference type="Pfam" id="PF03968">
    <property type="entry name" value="LptD_N"/>
    <property type="match status" value="1"/>
</dbReference>
<evidence type="ECO:0000256" key="1">
    <source>
        <dbReference type="SAM" id="MobiDB-lite"/>
    </source>
</evidence>
<name>A0A2Z3JVB0_9DEIO</name>
<dbReference type="EMBL" id="CP029494">
    <property type="protein sequence ID" value="AWN24424.1"/>
    <property type="molecule type" value="Genomic_DNA"/>
</dbReference>
<dbReference type="OrthoDB" id="63194at2"/>
<evidence type="ECO:0000313" key="3">
    <source>
        <dbReference type="EMBL" id="AWN24424.1"/>
    </source>
</evidence>
<dbReference type="Proteomes" id="UP000245368">
    <property type="component" value="Chromosome"/>
</dbReference>
<protein>
    <submittedName>
        <fullName evidence="3">OstA family protein</fullName>
    </submittedName>
</protein>
<dbReference type="InterPro" id="IPR005653">
    <property type="entry name" value="OstA-like_N"/>
</dbReference>
<feature type="compositionally biased region" description="Acidic residues" evidence="1">
    <location>
        <begin position="19"/>
        <end position="32"/>
    </location>
</feature>
<evidence type="ECO:0000259" key="2">
    <source>
        <dbReference type="Pfam" id="PF03968"/>
    </source>
</evidence>
<dbReference type="AlphaFoldDB" id="A0A2Z3JVB0"/>
<sequence>MSPADPAPTLPDPSGGAADDTDSDTDTPDSDEAIPSSDDAAADEEGANVTLTRKAKDGKERVIKIVRTGLTDDTGIFASCTPQDSDPAGSPTLSVFSETGPGGIQVTVDKNLIRAPLAIVTQQESGDGHIEMSAGTARFLDEPPEGQTDRLSRCAVEAKPQPAPDTVFVKQGRTDLKGKTLTYDESDGVARIDGPITFERSAEAGKPDSDKLSGTSERIEVNVDNETTTLVGQVVLKNGARTSTAARVDYDDAANVAVLRGEAGKPAESVDGKDVIRAPVLRYNLDLNTVIALRSEDTPITGEFDDGDPAPAAGSSPVPAAPPTP</sequence>
<feature type="region of interest" description="Disordered" evidence="1">
    <location>
        <begin position="1"/>
        <end position="58"/>
    </location>
</feature>
<organism evidence="3 4">
    <name type="scientific">Deinococcus irradiatisoli</name>
    <dbReference type="NCBI Taxonomy" id="2202254"/>
    <lineage>
        <taxon>Bacteria</taxon>
        <taxon>Thermotogati</taxon>
        <taxon>Deinococcota</taxon>
        <taxon>Deinococci</taxon>
        <taxon>Deinococcales</taxon>
        <taxon>Deinococcaceae</taxon>
        <taxon>Deinococcus</taxon>
    </lineage>
</organism>
<feature type="compositionally biased region" description="Pro residues" evidence="1">
    <location>
        <begin position="1"/>
        <end position="11"/>
    </location>
</feature>
<dbReference type="KEGG" id="dez:DKM44_02540"/>
<reference evidence="3 4" key="1">
    <citation type="submission" date="2018-05" db="EMBL/GenBank/DDBJ databases">
        <title>Complete Genome Sequence of Deinococcus sp. strain 17bor-2.</title>
        <authorList>
            <person name="Srinivasan S."/>
        </authorList>
    </citation>
    <scope>NUCLEOTIDE SEQUENCE [LARGE SCALE GENOMIC DNA]</scope>
    <source>
        <strain evidence="3 4">17bor-2</strain>
    </source>
</reference>
<feature type="compositionally biased region" description="Low complexity" evidence="1">
    <location>
        <begin position="309"/>
        <end position="318"/>
    </location>
</feature>
<gene>
    <name evidence="3" type="ORF">DKM44_02540</name>
</gene>
<feature type="region of interest" description="Disordered" evidence="1">
    <location>
        <begin position="298"/>
        <end position="325"/>
    </location>
</feature>
<accession>A0A2Z3JVB0</accession>
<keyword evidence="4" id="KW-1185">Reference proteome</keyword>
<feature type="domain" description="Organic solvent tolerance-like N-terminal" evidence="2">
    <location>
        <begin position="167"/>
        <end position="252"/>
    </location>
</feature>